<reference evidence="1 2" key="1">
    <citation type="journal article" date="2014" name="Genome Biol. Evol.">
        <title>Comparative Genomics of the Campylobacter lari Group.</title>
        <authorList>
            <person name="Miller W.G."/>
            <person name="Yee E."/>
            <person name="Chapman M.H."/>
            <person name="Smith T.P."/>
            <person name="Bono J.L."/>
            <person name="Huynh S."/>
            <person name="Parker C.T."/>
            <person name="Vandamme P."/>
            <person name="Luong K."/>
            <person name="Korlach J."/>
        </authorList>
    </citation>
    <scope>NUCLEOTIDE SEQUENCE [LARGE SCALE GENOMIC DNA]</scope>
    <source>
        <strain evidence="1 2">NCTC 12927</strain>
    </source>
</reference>
<dbReference type="Proteomes" id="UP000031163">
    <property type="component" value="Chromosome"/>
</dbReference>
<accession>A0A0A8H1Y4</accession>
<dbReference type="EMBL" id="CP007770">
    <property type="protein sequence ID" value="AJC87685.1"/>
    <property type="molecule type" value="Genomic_DNA"/>
</dbReference>
<dbReference type="GeneID" id="74431519"/>
<dbReference type="RefSeq" id="WP_039649906.1">
    <property type="nucleotide sequence ID" value="NZ_CP007770.1"/>
</dbReference>
<organism evidence="1 2">
    <name type="scientific">Campylobacter insulaenigrae NCTC 12927</name>
    <dbReference type="NCBI Taxonomy" id="1031564"/>
    <lineage>
        <taxon>Bacteria</taxon>
        <taxon>Pseudomonadati</taxon>
        <taxon>Campylobacterota</taxon>
        <taxon>Epsilonproteobacteria</taxon>
        <taxon>Campylobacterales</taxon>
        <taxon>Campylobacteraceae</taxon>
        <taxon>Campylobacter</taxon>
    </lineage>
</organism>
<evidence type="ECO:0000313" key="2">
    <source>
        <dbReference type="Proteomes" id="UP000031163"/>
    </source>
</evidence>
<dbReference type="AlphaFoldDB" id="A0A0A8H1Y4"/>
<dbReference type="HOGENOM" id="CLU_155755_0_0_7"/>
<evidence type="ECO:0000313" key="1">
    <source>
        <dbReference type="EMBL" id="AJC87685.1"/>
    </source>
</evidence>
<sequence>MQVNDKNNVLNLNHTTKIKEKNTSSDEFQATLNALKNKEEKEYKKNINNAFNNTDLDIGVISKDFSVYAWEKLRQSKYQKNEENVLNNLFKTLDNKNIQQ</sequence>
<gene>
    <name evidence="1" type="primary">ciaC</name>
    <name evidence="1" type="ORF">CINS_0716</name>
</gene>
<dbReference type="STRING" id="1031564.CINS_0716"/>
<name>A0A0A8H1Y4_9BACT</name>
<protein>
    <submittedName>
        <fullName evidence="1">Invasion antigen C</fullName>
    </submittedName>
</protein>
<dbReference type="KEGG" id="cis:CINS_0716"/>
<proteinExistence type="predicted"/>